<dbReference type="GO" id="GO:0003830">
    <property type="term" value="F:beta-1,4-mannosylglycoprotein 4-beta-N-acetylglucosaminyltransferase activity"/>
    <property type="evidence" value="ECO:0007669"/>
    <property type="project" value="InterPro"/>
</dbReference>
<organism evidence="1 2">
    <name type="scientific">Tistrella mobilis</name>
    <dbReference type="NCBI Taxonomy" id="171437"/>
    <lineage>
        <taxon>Bacteria</taxon>
        <taxon>Pseudomonadati</taxon>
        <taxon>Pseudomonadota</taxon>
        <taxon>Alphaproteobacteria</taxon>
        <taxon>Geminicoccales</taxon>
        <taxon>Geminicoccaceae</taxon>
        <taxon>Tistrella</taxon>
    </lineage>
</organism>
<reference evidence="1 2" key="1">
    <citation type="journal article" date="2018" name="Nat. Biotechnol.">
        <title>A standardized bacterial taxonomy based on genome phylogeny substantially revises the tree of life.</title>
        <authorList>
            <person name="Parks D.H."/>
            <person name="Chuvochina M."/>
            <person name="Waite D.W."/>
            <person name="Rinke C."/>
            <person name="Skarshewski A."/>
            <person name="Chaumeil P.A."/>
            <person name="Hugenholtz P."/>
        </authorList>
    </citation>
    <scope>NUCLEOTIDE SEQUENCE [LARGE SCALE GENOMIC DNA]</scope>
    <source>
        <strain evidence="1">UBA8739</strain>
    </source>
</reference>
<keyword evidence="1" id="KW-0808">Transferase</keyword>
<dbReference type="PANTHER" id="PTHR12224:SF0">
    <property type="entry name" value="BETA-1,4-MANNOSYL-GLYCOPROTEIN 4-BETA-N-ACETYLGLUCOSAMINYLTRANSFERASE"/>
    <property type="match status" value="1"/>
</dbReference>
<dbReference type="PANTHER" id="PTHR12224">
    <property type="entry name" value="BETA-1,4-MANNOSYL-GLYCOPROTEIN BETA-1,4-N-ACETYLGLUCOSAMINYL-TRANSFERASE"/>
    <property type="match status" value="1"/>
</dbReference>
<sequence>MRRIYDCFLFDGEFVMLAHRVAELDGVVDQHILVEGAQTMQGAPKPLAWAEARATRPDLAARIRHVGLPRLGPADSSGWDREAFQRNAAVFALQDARPDDLVLILDVDEIPDPAVLRRLKRDGLERPMRLGMTRHYEHPLRLGPRSPCCADPALPFATALPRLKPGRWDALDPMWSCAPGVVVRVMDILGDPARGLPPRSMQSLRRGLRAAPVIPGAGRHFSYVDPGARPAWKFRRFAHADLATDRTTDPHHLERCRSHGMHHKGWWYAEVPKGPVPADIGRLMTRLAEAGAPAEPAVGRGRLARGILRNHAARRSTSRNPDARIAWIDRRFGRVLPLLLPALALEAAGRRIRRLIMHRRDAAGAAPIGQSHHV</sequence>
<dbReference type="AlphaFoldDB" id="A0A3B9IVR2"/>
<name>A0A3B9IVR2_9PROT</name>
<gene>
    <name evidence="1" type="ORF">DCK97_28300</name>
</gene>
<dbReference type="EMBL" id="DMAI01000469">
    <property type="protein sequence ID" value="HAE51319.1"/>
    <property type="molecule type" value="Genomic_DNA"/>
</dbReference>
<protein>
    <submittedName>
        <fullName evidence="1">N-acetylglucosaminyltransferase</fullName>
    </submittedName>
</protein>
<comment type="caution">
    <text evidence="1">The sequence shown here is derived from an EMBL/GenBank/DDBJ whole genome shotgun (WGS) entry which is preliminary data.</text>
</comment>
<dbReference type="GO" id="GO:0016020">
    <property type="term" value="C:membrane"/>
    <property type="evidence" value="ECO:0007669"/>
    <property type="project" value="InterPro"/>
</dbReference>
<evidence type="ECO:0000313" key="1">
    <source>
        <dbReference type="EMBL" id="HAE51319.1"/>
    </source>
</evidence>
<dbReference type="Pfam" id="PF04724">
    <property type="entry name" value="Glyco_transf_17"/>
    <property type="match status" value="1"/>
</dbReference>
<keyword evidence="1" id="KW-0328">Glycosyltransferase</keyword>
<proteinExistence type="predicted"/>
<dbReference type="Proteomes" id="UP000257706">
    <property type="component" value="Unassembled WGS sequence"/>
</dbReference>
<accession>A0A3B9IVR2</accession>
<dbReference type="InterPro" id="IPR006813">
    <property type="entry name" value="Glyco_trans_17"/>
</dbReference>
<dbReference type="GO" id="GO:0006044">
    <property type="term" value="P:N-acetylglucosamine metabolic process"/>
    <property type="evidence" value="ECO:0007669"/>
    <property type="project" value="TreeGrafter"/>
</dbReference>
<evidence type="ECO:0000313" key="2">
    <source>
        <dbReference type="Proteomes" id="UP000257706"/>
    </source>
</evidence>